<dbReference type="Proteomes" id="UP000780801">
    <property type="component" value="Unassembled WGS sequence"/>
</dbReference>
<keyword evidence="1" id="KW-0560">Oxidoreductase</keyword>
<dbReference type="SUPFAM" id="SSF51430">
    <property type="entry name" value="NAD(P)-linked oxidoreductase"/>
    <property type="match status" value="1"/>
</dbReference>
<dbReference type="Pfam" id="PF00248">
    <property type="entry name" value="Aldo_ket_red"/>
    <property type="match status" value="1"/>
</dbReference>
<protein>
    <recommendedName>
        <fullName evidence="2">NADP-dependent oxidoreductase domain-containing protein</fullName>
    </recommendedName>
</protein>
<evidence type="ECO:0000313" key="3">
    <source>
        <dbReference type="EMBL" id="KAF9585938.1"/>
    </source>
</evidence>
<dbReference type="InterPro" id="IPR036812">
    <property type="entry name" value="NAD(P)_OxRdtase_dom_sf"/>
</dbReference>
<dbReference type="Gene3D" id="3.20.20.100">
    <property type="entry name" value="NADP-dependent oxidoreductase domain"/>
    <property type="match status" value="1"/>
</dbReference>
<comment type="caution">
    <text evidence="3">The sequence shown here is derived from an EMBL/GenBank/DDBJ whole genome shotgun (WGS) entry which is preliminary data.</text>
</comment>
<evidence type="ECO:0000256" key="1">
    <source>
        <dbReference type="ARBA" id="ARBA00023002"/>
    </source>
</evidence>
<evidence type="ECO:0000313" key="4">
    <source>
        <dbReference type="Proteomes" id="UP000780801"/>
    </source>
</evidence>
<name>A0A9P6KIA4_9FUNG</name>
<dbReference type="GO" id="GO:0016491">
    <property type="term" value="F:oxidoreductase activity"/>
    <property type="evidence" value="ECO:0007669"/>
    <property type="project" value="UniProtKB-KW"/>
</dbReference>
<reference evidence="3" key="1">
    <citation type="journal article" date="2020" name="Fungal Divers.">
        <title>Resolving the Mortierellaceae phylogeny through synthesis of multi-gene phylogenetics and phylogenomics.</title>
        <authorList>
            <person name="Vandepol N."/>
            <person name="Liber J."/>
            <person name="Desiro A."/>
            <person name="Na H."/>
            <person name="Kennedy M."/>
            <person name="Barry K."/>
            <person name="Grigoriev I.V."/>
            <person name="Miller A.N."/>
            <person name="O'Donnell K."/>
            <person name="Stajich J.E."/>
            <person name="Bonito G."/>
        </authorList>
    </citation>
    <scope>NUCLEOTIDE SEQUENCE</scope>
    <source>
        <strain evidence="3">KOD1015</strain>
    </source>
</reference>
<organism evidence="3 4">
    <name type="scientific">Lunasporangiospora selenospora</name>
    <dbReference type="NCBI Taxonomy" id="979761"/>
    <lineage>
        <taxon>Eukaryota</taxon>
        <taxon>Fungi</taxon>
        <taxon>Fungi incertae sedis</taxon>
        <taxon>Mucoromycota</taxon>
        <taxon>Mortierellomycotina</taxon>
        <taxon>Mortierellomycetes</taxon>
        <taxon>Mortierellales</taxon>
        <taxon>Mortierellaceae</taxon>
        <taxon>Lunasporangiospora</taxon>
    </lineage>
</organism>
<accession>A0A9P6KIA4</accession>
<sequence length="328" mass="36838">MSPKIILGTMSFGLEHTDASASAVRVRGVESVKPFLDMFKKYGHEELDSARIYCQGHTDQVLGELAPPSSGFKIAAKVYPASPGDHDAVNLPKIFHESLTALKTNKVDVFYLHAPDYTTPFEVTLKVVDDMYRQGMFERFGLSNYSAWQVAQIHGICKRNGYILPTVYQGQYNAITRGIVRELLPCLRAHNMVFYGWNPVAGGFLSGKFNFDSEDNISKGGRFDSKSGFGWMFRGFFWHPVFFSETADRLKIDLLEASLRWMAHHSDLGPEDGVIVGASKLQHLEQNLINLQKGPLPKEMVNAFDQAWEDTKAATPLYYYPAPAPKEE</sequence>
<proteinExistence type="predicted"/>
<dbReference type="PANTHER" id="PTHR43364:SF4">
    <property type="entry name" value="NAD(P)-LINKED OXIDOREDUCTASE SUPERFAMILY PROTEIN"/>
    <property type="match status" value="1"/>
</dbReference>
<dbReference type="InterPro" id="IPR050523">
    <property type="entry name" value="AKR_Detox_Biosynth"/>
</dbReference>
<dbReference type="InterPro" id="IPR023210">
    <property type="entry name" value="NADP_OxRdtase_dom"/>
</dbReference>
<dbReference type="OrthoDB" id="2310150at2759"/>
<evidence type="ECO:0000259" key="2">
    <source>
        <dbReference type="Pfam" id="PF00248"/>
    </source>
</evidence>
<feature type="domain" description="NADP-dependent oxidoreductase" evidence="2">
    <location>
        <begin position="4"/>
        <end position="309"/>
    </location>
</feature>
<dbReference type="EMBL" id="JAABOA010000096">
    <property type="protein sequence ID" value="KAF9585938.1"/>
    <property type="molecule type" value="Genomic_DNA"/>
</dbReference>
<keyword evidence="4" id="KW-1185">Reference proteome</keyword>
<gene>
    <name evidence="3" type="ORF">BGW38_010881</name>
</gene>
<dbReference type="CDD" id="cd19075">
    <property type="entry name" value="AKR_AKR7A1-5"/>
    <property type="match status" value="1"/>
</dbReference>
<dbReference type="AlphaFoldDB" id="A0A9P6KIA4"/>
<dbReference type="PANTHER" id="PTHR43364">
    <property type="entry name" value="NADH-SPECIFIC METHYLGLYOXAL REDUCTASE-RELATED"/>
    <property type="match status" value="1"/>
</dbReference>